<dbReference type="GO" id="GO:0005524">
    <property type="term" value="F:ATP binding"/>
    <property type="evidence" value="ECO:0007669"/>
    <property type="project" value="UniProtKB-KW"/>
</dbReference>
<evidence type="ECO:0000313" key="3">
    <source>
        <dbReference type="EMBL" id="KAF0748614.1"/>
    </source>
</evidence>
<feature type="non-terminal residue" evidence="3">
    <location>
        <position position="1"/>
    </location>
</feature>
<evidence type="ECO:0000313" key="4">
    <source>
        <dbReference type="Proteomes" id="UP000478052"/>
    </source>
</evidence>
<dbReference type="InterPro" id="IPR027417">
    <property type="entry name" value="P-loop_NTPase"/>
</dbReference>
<dbReference type="GO" id="GO:0016020">
    <property type="term" value="C:membrane"/>
    <property type="evidence" value="ECO:0007669"/>
    <property type="project" value="TreeGrafter"/>
</dbReference>
<dbReference type="SUPFAM" id="SSF52540">
    <property type="entry name" value="P-loop containing nucleoside triphosphate hydrolases"/>
    <property type="match status" value="1"/>
</dbReference>
<gene>
    <name evidence="3" type="ORF">FWK35_00020326</name>
</gene>
<sequence>RTDSLIQNTIRNKFRECTVLTIAHRLNTVMDSDKILVMNAGTIVEFDHPYILLKNKYGYFHKMIEQTGQNNAQSLRNLAYESYSNRLIPNDQKRLSSINEDED</sequence>
<reference evidence="3 4" key="1">
    <citation type="submission" date="2019-08" db="EMBL/GenBank/DDBJ databases">
        <title>Whole genome of Aphis craccivora.</title>
        <authorList>
            <person name="Voronova N.V."/>
            <person name="Shulinski R.S."/>
            <person name="Bandarenka Y.V."/>
            <person name="Zhorov D.G."/>
            <person name="Warner D."/>
        </authorList>
    </citation>
    <scope>NUCLEOTIDE SEQUENCE [LARGE SCALE GENOMIC DNA]</scope>
    <source>
        <strain evidence="3">180601</strain>
        <tissue evidence="3">Whole Body</tissue>
    </source>
</reference>
<keyword evidence="2" id="KW-0067">ATP-binding</keyword>
<dbReference type="PANTHER" id="PTHR24223:SF448">
    <property type="entry name" value="FI20146P1-RELATED"/>
    <property type="match status" value="1"/>
</dbReference>
<comment type="caution">
    <text evidence="3">The sequence shown here is derived from an EMBL/GenBank/DDBJ whole genome shotgun (WGS) entry which is preliminary data.</text>
</comment>
<dbReference type="PANTHER" id="PTHR24223">
    <property type="entry name" value="ATP-BINDING CASSETTE SUB-FAMILY C"/>
    <property type="match status" value="1"/>
</dbReference>
<dbReference type="GO" id="GO:0042626">
    <property type="term" value="F:ATPase-coupled transmembrane transporter activity"/>
    <property type="evidence" value="ECO:0007669"/>
    <property type="project" value="TreeGrafter"/>
</dbReference>
<name>A0A6G0Y3W1_APHCR</name>
<dbReference type="InterPro" id="IPR050173">
    <property type="entry name" value="ABC_transporter_C-like"/>
</dbReference>
<evidence type="ECO:0000256" key="1">
    <source>
        <dbReference type="ARBA" id="ARBA00022741"/>
    </source>
</evidence>
<proteinExistence type="predicted"/>
<accession>A0A6G0Y3W1</accession>
<dbReference type="Gene3D" id="3.40.50.300">
    <property type="entry name" value="P-loop containing nucleotide triphosphate hydrolases"/>
    <property type="match status" value="1"/>
</dbReference>
<keyword evidence="4" id="KW-1185">Reference proteome</keyword>
<dbReference type="OrthoDB" id="6618298at2759"/>
<dbReference type="EMBL" id="VUJU01006403">
    <property type="protein sequence ID" value="KAF0748614.1"/>
    <property type="molecule type" value="Genomic_DNA"/>
</dbReference>
<evidence type="ECO:0000256" key="2">
    <source>
        <dbReference type="ARBA" id="ARBA00022840"/>
    </source>
</evidence>
<protein>
    <submittedName>
        <fullName evidence="3">Multidrug resistance-associated protein 4-like isoform X1</fullName>
    </submittedName>
</protein>
<organism evidence="3 4">
    <name type="scientific">Aphis craccivora</name>
    <name type="common">Cowpea aphid</name>
    <dbReference type="NCBI Taxonomy" id="307492"/>
    <lineage>
        <taxon>Eukaryota</taxon>
        <taxon>Metazoa</taxon>
        <taxon>Ecdysozoa</taxon>
        <taxon>Arthropoda</taxon>
        <taxon>Hexapoda</taxon>
        <taxon>Insecta</taxon>
        <taxon>Pterygota</taxon>
        <taxon>Neoptera</taxon>
        <taxon>Paraneoptera</taxon>
        <taxon>Hemiptera</taxon>
        <taxon>Sternorrhyncha</taxon>
        <taxon>Aphidomorpha</taxon>
        <taxon>Aphidoidea</taxon>
        <taxon>Aphididae</taxon>
        <taxon>Aphidini</taxon>
        <taxon>Aphis</taxon>
        <taxon>Aphis</taxon>
    </lineage>
</organism>
<keyword evidence="1" id="KW-0547">Nucleotide-binding</keyword>
<dbReference type="Proteomes" id="UP000478052">
    <property type="component" value="Unassembled WGS sequence"/>
</dbReference>
<dbReference type="AlphaFoldDB" id="A0A6G0Y3W1"/>